<evidence type="ECO:0000313" key="9">
    <source>
        <dbReference type="Proteomes" id="UP000199473"/>
    </source>
</evidence>
<dbReference type="PANTHER" id="PTHR11496">
    <property type="entry name" value="ALCOHOL DEHYDROGENASE"/>
    <property type="match status" value="1"/>
</dbReference>
<dbReference type="GO" id="GO:0004022">
    <property type="term" value="F:alcohol dehydrogenase (NAD+) activity"/>
    <property type="evidence" value="ECO:0007669"/>
    <property type="project" value="UniProtKB-EC"/>
</dbReference>
<dbReference type="Pfam" id="PF25137">
    <property type="entry name" value="ADH_Fe_C"/>
    <property type="match status" value="1"/>
</dbReference>
<evidence type="ECO:0000259" key="7">
    <source>
        <dbReference type="Pfam" id="PF25137"/>
    </source>
</evidence>
<dbReference type="RefSeq" id="WP_092960308.1">
    <property type="nucleotide sequence ID" value="NZ_FOSQ01000004.1"/>
</dbReference>
<dbReference type="PANTHER" id="PTHR11496:SF102">
    <property type="entry name" value="ALCOHOL DEHYDROGENASE 4"/>
    <property type="match status" value="1"/>
</dbReference>
<dbReference type="FunFam" id="3.40.50.1970:FF:000003">
    <property type="entry name" value="Alcohol dehydrogenase, iron-containing"/>
    <property type="match status" value="1"/>
</dbReference>
<gene>
    <name evidence="8" type="ORF">SAMN02745775_104254</name>
</gene>
<dbReference type="EMBL" id="FOSQ01000004">
    <property type="protein sequence ID" value="SFK60982.1"/>
    <property type="molecule type" value="Genomic_DNA"/>
</dbReference>
<dbReference type="InterPro" id="IPR001670">
    <property type="entry name" value="ADH_Fe/GldA"/>
</dbReference>
<dbReference type="Pfam" id="PF00465">
    <property type="entry name" value="Fe-ADH"/>
    <property type="match status" value="1"/>
</dbReference>
<reference evidence="8 9" key="1">
    <citation type="submission" date="2016-10" db="EMBL/GenBank/DDBJ databases">
        <authorList>
            <person name="de Groot N.N."/>
        </authorList>
    </citation>
    <scope>NUCLEOTIDE SEQUENCE [LARGE SCALE GENOMIC DNA]</scope>
    <source>
        <strain evidence="8 9">DSM 19981</strain>
    </source>
</reference>
<name>A0A1I4AWK5_9PROT</name>
<dbReference type="AlphaFoldDB" id="A0A1I4AWK5"/>
<evidence type="ECO:0000256" key="1">
    <source>
        <dbReference type="ARBA" id="ARBA00001962"/>
    </source>
</evidence>
<keyword evidence="9" id="KW-1185">Reference proteome</keyword>
<dbReference type="STRING" id="1123062.SAMN02745775_104254"/>
<comment type="cofactor">
    <cofactor evidence="1">
        <name>Fe cation</name>
        <dbReference type="ChEBI" id="CHEBI:24875"/>
    </cofactor>
</comment>
<evidence type="ECO:0000256" key="3">
    <source>
        <dbReference type="ARBA" id="ARBA00023002"/>
    </source>
</evidence>
<evidence type="ECO:0000313" key="8">
    <source>
        <dbReference type="EMBL" id="SFK60982.1"/>
    </source>
</evidence>
<protein>
    <submittedName>
        <fullName evidence="8">4-hydroxybutyrate dehydrogenase</fullName>
    </submittedName>
</protein>
<dbReference type="Gene3D" id="3.40.50.1970">
    <property type="match status" value="1"/>
</dbReference>
<dbReference type="CDD" id="cd14861">
    <property type="entry name" value="Fe-ADH-like"/>
    <property type="match status" value="1"/>
</dbReference>
<dbReference type="InterPro" id="IPR018211">
    <property type="entry name" value="ADH_Fe_CS"/>
</dbReference>
<keyword evidence="3" id="KW-0560">Oxidoreductase</keyword>
<keyword evidence="4" id="KW-0520">NAD</keyword>
<dbReference type="InterPro" id="IPR056798">
    <property type="entry name" value="ADH_Fe_C"/>
</dbReference>
<dbReference type="Gene3D" id="1.20.1090.10">
    <property type="entry name" value="Dehydroquinate synthase-like - alpha domain"/>
    <property type="match status" value="1"/>
</dbReference>
<dbReference type="InterPro" id="IPR039697">
    <property type="entry name" value="Alcohol_dehydrogenase_Fe"/>
</dbReference>
<dbReference type="OrthoDB" id="9815791at2"/>
<evidence type="ECO:0000256" key="4">
    <source>
        <dbReference type="ARBA" id="ARBA00023027"/>
    </source>
</evidence>
<comment type="similarity">
    <text evidence="2">Belongs to the iron-containing alcohol dehydrogenase family.</text>
</comment>
<dbReference type="SUPFAM" id="SSF56796">
    <property type="entry name" value="Dehydroquinate synthase-like"/>
    <property type="match status" value="1"/>
</dbReference>
<dbReference type="Proteomes" id="UP000199473">
    <property type="component" value="Unassembled WGS sequence"/>
</dbReference>
<evidence type="ECO:0000256" key="5">
    <source>
        <dbReference type="ARBA" id="ARBA00049243"/>
    </source>
</evidence>
<proteinExistence type="inferred from homology"/>
<feature type="domain" description="Fe-containing alcohol dehydrogenase-like C-terminal" evidence="7">
    <location>
        <begin position="189"/>
        <end position="370"/>
    </location>
</feature>
<dbReference type="PROSITE" id="PS00913">
    <property type="entry name" value="ADH_IRON_1"/>
    <property type="match status" value="1"/>
</dbReference>
<organism evidence="8 9">
    <name type="scientific">Falsiroseomonas stagni DSM 19981</name>
    <dbReference type="NCBI Taxonomy" id="1123062"/>
    <lineage>
        <taxon>Bacteria</taxon>
        <taxon>Pseudomonadati</taxon>
        <taxon>Pseudomonadota</taxon>
        <taxon>Alphaproteobacteria</taxon>
        <taxon>Acetobacterales</taxon>
        <taxon>Roseomonadaceae</taxon>
        <taxon>Falsiroseomonas</taxon>
    </lineage>
</organism>
<sequence>MTLMVFLNRIQFAPGALGELVGELALAAITRPLVVTDRGVAAAGALDKLLASLPAGMAHAVFQDTPPNPTEAAVRAGAAAFRAFGADGVIAVGGGSPLDLAKAVALAVTHPAETLAPYAVVEGGLARITAAAAPVVAVPTTAGTGSEVSRGALIVLDDGRKVSIGSPFLIPRAAICDPVLTHSMPPLLTAATGMDALAHCIETFCAKRENPVADAIALDGLRRGWAALPQAVAGDPGARSAMMLASIEGALAFQKGLGAVHALSHALGAHPSCPHHGTLNALLLPGVLRFNAPALADRLPLLAAAMGVAEVADAIDASNRRLGLPAGLAAMGIGADALPAVAEAAMRDHHHLTNPRPATAADYLRLLRDAHGASGA</sequence>
<comment type="catalytic activity">
    <reaction evidence="5">
        <text>a primary alcohol + NAD(+) = an aldehyde + NADH + H(+)</text>
        <dbReference type="Rhea" id="RHEA:10736"/>
        <dbReference type="ChEBI" id="CHEBI:15378"/>
        <dbReference type="ChEBI" id="CHEBI:15734"/>
        <dbReference type="ChEBI" id="CHEBI:17478"/>
        <dbReference type="ChEBI" id="CHEBI:57540"/>
        <dbReference type="ChEBI" id="CHEBI:57945"/>
        <dbReference type="EC" id="1.1.1.1"/>
    </reaction>
</comment>
<evidence type="ECO:0000256" key="2">
    <source>
        <dbReference type="ARBA" id="ARBA00007358"/>
    </source>
</evidence>
<evidence type="ECO:0000259" key="6">
    <source>
        <dbReference type="Pfam" id="PF00465"/>
    </source>
</evidence>
<feature type="domain" description="Alcohol dehydrogenase iron-type/glycerol dehydrogenase GldA" evidence="6">
    <location>
        <begin position="9"/>
        <end position="178"/>
    </location>
</feature>
<dbReference type="GO" id="GO:0046872">
    <property type="term" value="F:metal ion binding"/>
    <property type="evidence" value="ECO:0007669"/>
    <property type="project" value="InterPro"/>
</dbReference>
<accession>A0A1I4AWK5</accession>